<name>A0ABX7C1C3_9HYPH</name>
<comment type="subcellular location">
    <subcellularLocation>
        <location evidence="1">Periplasm</location>
    </subcellularLocation>
</comment>
<feature type="chain" id="PRO_5046601825" evidence="4">
    <location>
        <begin position="27"/>
        <end position="433"/>
    </location>
</feature>
<dbReference type="PANTHER" id="PTHR43649:SF12">
    <property type="entry name" value="DIACETYLCHITOBIOSE BINDING PROTEIN DASA"/>
    <property type="match status" value="1"/>
</dbReference>
<dbReference type="InterPro" id="IPR050490">
    <property type="entry name" value="Bact_solute-bd_prot1"/>
</dbReference>
<accession>A0ABX7C1C3</accession>
<sequence length="433" mass="46100">MRAHSRHAFRIALALSAAATAGTALAAPSCGTDPVVLNSYFETGFPLPTKLAEEFTRQFPNVTFDIKEDQFANMMENSPRILSEGNGPDLIRLPSLTDLVANDLLLNLDNYFTEFGWDKFPAGQLVQLRVEPGGRPRGTGSLYALGLNYSMTGVFYNKALGEQLGMTEPPQSLAELDALLAKAKEAGIQPIMQWNKGTAGLAFPLQNLMGAYGPPEPINDWIFQKDGATINTPENLEAAEHLDGWIKAGYFPSDANAIDYAQMMSRFIGGEGLFMFNGDWESGNLDTNAAGKFGFFIMPSEEAGGRHATMSAPLTFGIAANAAHADCAAFFLDWVATNEEARKINVAVGGSNPGGPTDLPMPAVTPGSVTEASLAAGATLAQDNGAMDFIANATGAIFAAGWTPELQKMIGGQQTAAGLLEAVQKEYETQLAR</sequence>
<evidence type="ECO:0000313" key="5">
    <source>
        <dbReference type="EMBL" id="QQR37558.1"/>
    </source>
</evidence>
<dbReference type="RefSeq" id="WP_201662030.1">
    <property type="nucleotide sequence ID" value="NZ_CP068047.1"/>
</dbReference>
<reference evidence="5 6" key="1">
    <citation type="submission" date="2021-01" db="EMBL/GenBank/DDBJ databases">
        <title>Genome seq and assembly of Devosia sp. G19.</title>
        <authorList>
            <person name="Chhetri G."/>
        </authorList>
    </citation>
    <scope>NUCLEOTIDE SEQUENCE [LARGE SCALE GENOMIC DNA]</scope>
    <source>
        <strain evidence="5 6">G19</strain>
    </source>
</reference>
<proteinExistence type="inferred from homology"/>
<evidence type="ECO:0000313" key="6">
    <source>
        <dbReference type="Proteomes" id="UP000595460"/>
    </source>
</evidence>
<dbReference type="PANTHER" id="PTHR43649">
    <property type="entry name" value="ARABINOSE-BINDING PROTEIN-RELATED"/>
    <property type="match status" value="1"/>
</dbReference>
<evidence type="ECO:0000256" key="4">
    <source>
        <dbReference type="SAM" id="SignalP"/>
    </source>
</evidence>
<dbReference type="Pfam" id="PF01547">
    <property type="entry name" value="SBP_bac_1"/>
    <property type="match status" value="1"/>
</dbReference>
<evidence type="ECO:0000256" key="3">
    <source>
        <dbReference type="ARBA" id="ARBA00022764"/>
    </source>
</evidence>
<dbReference type="InterPro" id="IPR006059">
    <property type="entry name" value="SBP"/>
</dbReference>
<dbReference type="Proteomes" id="UP000595460">
    <property type="component" value="Chromosome"/>
</dbReference>
<keyword evidence="6" id="KW-1185">Reference proteome</keyword>
<dbReference type="SUPFAM" id="SSF53850">
    <property type="entry name" value="Periplasmic binding protein-like II"/>
    <property type="match status" value="1"/>
</dbReference>
<feature type="signal peptide" evidence="4">
    <location>
        <begin position="1"/>
        <end position="26"/>
    </location>
</feature>
<organism evidence="5 6">
    <name type="scientific">Devosia oryziradicis</name>
    <dbReference type="NCBI Taxonomy" id="2801335"/>
    <lineage>
        <taxon>Bacteria</taxon>
        <taxon>Pseudomonadati</taxon>
        <taxon>Pseudomonadota</taxon>
        <taxon>Alphaproteobacteria</taxon>
        <taxon>Hyphomicrobiales</taxon>
        <taxon>Devosiaceae</taxon>
        <taxon>Devosia</taxon>
    </lineage>
</organism>
<comment type="similarity">
    <text evidence="2">Belongs to the bacterial solute-binding protein 1 family.</text>
</comment>
<keyword evidence="3" id="KW-0574">Periplasm</keyword>
<evidence type="ECO:0000256" key="1">
    <source>
        <dbReference type="ARBA" id="ARBA00004418"/>
    </source>
</evidence>
<evidence type="ECO:0000256" key="2">
    <source>
        <dbReference type="ARBA" id="ARBA00008520"/>
    </source>
</evidence>
<gene>
    <name evidence="5" type="ORF">JI749_08100</name>
</gene>
<protein>
    <submittedName>
        <fullName evidence="5">Carbohydrate ABC transporter substrate-binding protein</fullName>
    </submittedName>
</protein>
<dbReference type="Gene3D" id="3.40.190.10">
    <property type="entry name" value="Periplasmic binding protein-like II"/>
    <property type="match status" value="1"/>
</dbReference>
<dbReference type="EMBL" id="CP068047">
    <property type="protein sequence ID" value="QQR37558.1"/>
    <property type="molecule type" value="Genomic_DNA"/>
</dbReference>
<keyword evidence="4" id="KW-0732">Signal</keyword>